<dbReference type="Proteomes" id="UP000037035">
    <property type="component" value="Unassembled WGS sequence"/>
</dbReference>
<dbReference type="VEuPathDB" id="FungiDB:VP01_1163g3"/>
<keyword evidence="2" id="KW-1185">Reference proteome</keyword>
<protein>
    <submittedName>
        <fullName evidence="1">Uncharacterized protein</fullName>
    </submittedName>
</protein>
<organism evidence="1 2">
    <name type="scientific">Puccinia sorghi</name>
    <dbReference type="NCBI Taxonomy" id="27349"/>
    <lineage>
        <taxon>Eukaryota</taxon>
        <taxon>Fungi</taxon>
        <taxon>Dikarya</taxon>
        <taxon>Basidiomycota</taxon>
        <taxon>Pucciniomycotina</taxon>
        <taxon>Pucciniomycetes</taxon>
        <taxon>Pucciniales</taxon>
        <taxon>Pucciniaceae</taxon>
        <taxon>Puccinia</taxon>
    </lineage>
</organism>
<sequence length="274" mass="32312">MEEASKKSKEMWTFANETLNIDKLNNKSAELEKNELLKDGKEIPKYMEQAIPQNFIYLEKNQPERMFNPFDKLKVEFDTVQDTPVEVLHIYIPGAVKYLFQDFMKGLEKFQREKLLALWYSLNKNSLNIPSIRPTSMIQYSRIILQETPFIFFQFMTPSNIKIWSSLCHMGSLIFQTQTDNISEYISDLKNHIDSHSKFGPMDQQAQIPHVFQNPIFDLLDVLEDLKKLYPSPIQQISELNLKSKQVLMKDHFILVWRSHFFPRPTLSTTKKLI</sequence>
<dbReference type="PANTHER" id="PTHR31912">
    <property type="entry name" value="IP13529P"/>
    <property type="match status" value="1"/>
</dbReference>
<dbReference type="PANTHER" id="PTHR31912:SF34">
    <property type="entry name" value="NOTOCHORD-RELATED PROTEIN"/>
    <property type="match status" value="1"/>
</dbReference>
<dbReference type="AlphaFoldDB" id="A0A0L6VRE7"/>
<evidence type="ECO:0000313" key="2">
    <source>
        <dbReference type="Proteomes" id="UP000037035"/>
    </source>
</evidence>
<dbReference type="EMBL" id="LAVV01001821">
    <property type="protein sequence ID" value="KNZ63283.1"/>
    <property type="molecule type" value="Genomic_DNA"/>
</dbReference>
<name>A0A0L6VRE7_9BASI</name>
<gene>
    <name evidence="1" type="ORF">VP01_1163g3</name>
</gene>
<comment type="caution">
    <text evidence="1">The sequence shown here is derived from an EMBL/GenBank/DDBJ whole genome shotgun (WGS) entry which is preliminary data.</text>
</comment>
<proteinExistence type="predicted"/>
<dbReference type="STRING" id="27349.A0A0L6VRE7"/>
<accession>A0A0L6VRE7</accession>
<evidence type="ECO:0000313" key="1">
    <source>
        <dbReference type="EMBL" id="KNZ63283.1"/>
    </source>
</evidence>
<reference evidence="1 2" key="1">
    <citation type="submission" date="2015-08" db="EMBL/GenBank/DDBJ databases">
        <title>Next Generation Sequencing and Analysis of the Genome of Puccinia sorghi L Schw, the Causal Agent of Maize Common Rust.</title>
        <authorList>
            <person name="Rochi L."/>
            <person name="Burguener G."/>
            <person name="Darino M."/>
            <person name="Turjanski A."/>
            <person name="Kreff E."/>
            <person name="Dieguez M.J."/>
            <person name="Sacco F."/>
        </authorList>
    </citation>
    <scope>NUCLEOTIDE SEQUENCE [LARGE SCALE GENOMIC DNA]</scope>
    <source>
        <strain evidence="1 2">RO10H11247</strain>
    </source>
</reference>
<dbReference type="OrthoDB" id="2506087at2759"/>